<proteinExistence type="predicted"/>
<dbReference type="RefSeq" id="XP_007317087.1">
    <property type="nucleotide sequence ID" value="XM_007317025.1"/>
</dbReference>
<dbReference type="EMBL" id="GL945432">
    <property type="protein sequence ID" value="EGO26914.1"/>
    <property type="molecule type" value="Genomic_DNA"/>
</dbReference>
<dbReference type="GeneID" id="18818758"/>
<dbReference type="AlphaFoldDB" id="F8NSD6"/>
<dbReference type="OrthoDB" id="2946666at2759"/>
<dbReference type="Proteomes" id="UP000008064">
    <property type="component" value="Unassembled WGS sequence"/>
</dbReference>
<gene>
    <name evidence="1" type="ORF">SERLADRAFT_464530</name>
</gene>
<sequence>MSSLEPQRSLDNIAREIAEAEDAHAVNIDGNAEGNTLVETLIRLNNLQDNLEQVGYYGKELWDEVLAVWNVLAKAVNERAKMDGEGQSEEGEGDEE</sequence>
<protein>
    <submittedName>
        <fullName evidence="1">Uncharacterized protein</fullName>
    </submittedName>
</protein>
<organism>
    <name type="scientific">Serpula lacrymans var. lacrymans (strain S7.9)</name>
    <name type="common">Dry rot fungus</name>
    <dbReference type="NCBI Taxonomy" id="578457"/>
    <lineage>
        <taxon>Eukaryota</taxon>
        <taxon>Fungi</taxon>
        <taxon>Dikarya</taxon>
        <taxon>Basidiomycota</taxon>
        <taxon>Agaricomycotina</taxon>
        <taxon>Agaricomycetes</taxon>
        <taxon>Agaricomycetidae</taxon>
        <taxon>Boletales</taxon>
        <taxon>Coniophorineae</taxon>
        <taxon>Serpulaceae</taxon>
        <taxon>Serpula</taxon>
    </lineage>
</organism>
<dbReference type="HOGENOM" id="CLU_2361032_0_0_1"/>
<reference evidence="1" key="1">
    <citation type="submission" date="2011-04" db="EMBL/GenBank/DDBJ databases">
        <title>Evolution of plant cell wall degrading machinery underlies the functional diversity of forest fungi.</title>
        <authorList>
            <consortium name="US DOE Joint Genome Institute (JGI-PGF)"/>
            <person name="Eastwood D.C."/>
            <person name="Floudas D."/>
            <person name="Binder M."/>
            <person name="Majcherczyk A."/>
            <person name="Schneider P."/>
            <person name="Aerts A."/>
            <person name="Asiegbu F.O."/>
            <person name="Baker S.E."/>
            <person name="Barry K."/>
            <person name="Bendiksby M."/>
            <person name="Blumentritt M."/>
            <person name="Coutinho P.M."/>
            <person name="Cullen D."/>
            <person name="Cullen D."/>
            <person name="Gathman A."/>
            <person name="Goodell B."/>
            <person name="Henrissat B."/>
            <person name="Ihrmark K."/>
            <person name="Kauserud H."/>
            <person name="Kohler A."/>
            <person name="LaButti K."/>
            <person name="Lapidus A."/>
            <person name="Lavin J.L."/>
            <person name="Lee Y.-H."/>
            <person name="Lindquist E."/>
            <person name="Lilly W."/>
            <person name="Lucas S."/>
            <person name="Morin E."/>
            <person name="Murat C."/>
            <person name="Oguiza J.A."/>
            <person name="Park J."/>
            <person name="Pisabarro A.G."/>
            <person name="Riley R."/>
            <person name="Rosling A."/>
            <person name="Salamov A."/>
            <person name="Schmidt O."/>
            <person name="Schmutz J."/>
            <person name="Skrede I."/>
            <person name="Stenlid J."/>
            <person name="Wiebenga A."/>
            <person name="Xie X."/>
            <person name="Kues U."/>
            <person name="Hibbett D.S."/>
            <person name="Hoffmeister D."/>
            <person name="Hogberg N."/>
            <person name="Martin F."/>
            <person name="Grigoriev I.V."/>
            <person name="Watkinson S.C."/>
        </authorList>
    </citation>
    <scope>NUCLEOTIDE SEQUENCE</scope>
    <source>
        <strain evidence="1">S7.9</strain>
    </source>
</reference>
<accession>F8NSD6</accession>
<evidence type="ECO:0000313" key="1">
    <source>
        <dbReference type="EMBL" id="EGO26914.1"/>
    </source>
</evidence>
<name>F8NSD6_SERL9</name>
<dbReference type="KEGG" id="sla:SERLADRAFT_464530"/>